<dbReference type="OrthoDB" id="784446at2759"/>
<name>A0A2U1MXN0_ARTAN</name>
<feature type="region of interest" description="Disordered" evidence="1">
    <location>
        <begin position="79"/>
        <end position="133"/>
    </location>
</feature>
<evidence type="ECO:0000313" key="3">
    <source>
        <dbReference type="Proteomes" id="UP000245207"/>
    </source>
</evidence>
<reference evidence="2 3" key="1">
    <citation type="journal article" date="2018" name="Mol. Plant">
        <title>The genome of Artemisia annua provides insight into the evolution of Asteraceae family and artemisinin biosynthesis.</title>
        <authorList>
            <person name="Shen Q."/>
            <person name="Zhang L."/>
            <person name="Liao Z."/>
            <person name="Wang S."/>
            <person name="Yan T."/>
            <person name="Shi P."/>
            <person name="Liu M."/>
            <person name="Fu X."/>
            <person name="Pan Q."/>
            <person name="Wang Y."/>
            <person name="Lv Z."/>
            <person name="Lu X."/>
            <person name="Zhang F."/>
            <person name="Jiang W."/>
            <person name="Ma Y."/>
            <person name="Chen M."/>
            <person name="Hao X."/>
            <person name="Li L."/>
            <person name="Tang Y."/>
            <person name="Lv G."/>
            <person name="Zhou Y."/>
            <person name="Sun X."/>
            <person name="Brodelius P.E."/>
            <person name="Rose J.K.C."/>
            <person name="Tang K."/>
        </authorList>
    </citation>
    <scope>NUCLEOTIDE SEQUENCE [LARGE SCALE GENOMIC DNA]</scope>
    <source>
        <strain evidence="3">cv. Huhao1</strain>
        <tissue evidence="2">Leaf</tissue>
    </source>
</reference>
<feature type="compositionally biased region" description="Polar residues" evidence="1">
    <location>
        <begin position="361"/>
        <end position="370"/>
    </location>
</feature>
<dbReference type="PANTHER" id="PTHR37259">
    <property type="entry name" value="OS07G0474300 PROTEIN"/>
    <property type="match status" value="1"/>
</dbReference>
<dbReference type="EMBL" id="PKPP01004112">
    <property type="protein sequence ID" value="PWA66025.1"/>
    <property type="molecule type" value="Genomic_DNA"/>
</dbReference>
<evidence type="ECO:0000313" key="2">
    <source>
        <dbReference type="EMBL" id="PWA66025.1"/>
    </source>
</evidence>
<dbReference type="Proteomes" id="UP000245207">
    <property type="component" value="Unassembled WGS sequence"/>
</dbReference>
<feature type="compositionally biased region" description="Basic residues" evidence="1">
    <location>
        <begin position="397"/>
        <end position="406"/>
    </location>
</feature>
<feature type="region of interest" description="Disordered" evidence="1">
    <location>
        <begin position="1"/>
        <end position="67"/>
    </location>
</feature>
<feature type="compositionally biased region" description="Polar residues" evidence="1">
    <location>
        <begin position="27"/>
        <end position="46"/>
    </location>
</feature>
<feature type="compositionally biased region" description="Basic and acidic residues" evidence="1">
    <location>
        <begin position="163"/>
        <end position="176"/>
    </location>
</feature>
<keyword evidence="3" id="KW-1185">Reference proteome</keyword>
<feature type="compositionally biased region" description="Polar residues" evidence="1">
    <location>
        <begin position="177"/>
        <end position="186"/>
    </location>
</feature>
<comment type="caution">
    <text evidence="2">The sequence shown here is derived from an EMBL/GenBank/DDBJ whole genome shotgun (WGS) entry which is preliminary data.</text>
</comment>
<dbReference type="AlphaFoldDB" id="A0A2U1MXN0"/>
<feature type="compositionally biased region" description="Basic and acidic residues" evidence="1">
    <location>
        <begin position="98"/>
        <end position="111"/>
    </location>
</feature>
<proteinExistence type="predicted"/>
<evidence type="ECO:0000256" key="1">
    <source>
        <dbReference type="SAM" id="MobiDB-lite"/>
    </source>
</evidence>
<feature type="compositionally biased region" description="Basic and acidic residues" evidence="1">
    <location>
        <begin position="347"/>
        <end position="360"/>
    </location>
</feature>
<feature type="compositionally biased region" description="Basic and acidic residues" evidence="1">
    <location>
        <begin position="386"/>
        <end position="396"/>
    </location>
</feature>
<protein>
    <submittedName>
        <fullName evidence="2">Uncharacterized protein</fullName>
    </submittedName>
</protein>
<feature type="compositionally biased region" description="Polar residues" evidence="1">
    <location>
        <begin position="81"/>
        <end position="92"/>
    </location>
</feature>
<organism evidence="2 3">
    <name type="scientific">Artemisia annua</name>
    <name type="common">Sweet wormwood</name>
    <dbReference type="NCBI Taxonomy" id="35608"/>
    <lineage>
        <taxon>Eukaryota</taxon>
        <taxon>Viridiplantae</taxon>
        <taxon>Streptophyta</taxon>
        <taxon>Embryophyta</taxon>
        <taxon>Tracheophyta</taxon>
        <taxon>Spermatophyta</taxon>
        <taxon>Magnoliopsida</taxon>
        <taxon>eudicotyledons</taxon>
        <taxon>Gunneridae</taxon>
        <taxon>Pentapetalae</taxon>
        <taxon>asterids</taxon>
        <taxon>campanulids</taxon>
        <taxon>Asterales</taxon>
        <taxon>Asteraceae</taxon>
        <taxon>Asteroideae</taxon>
        <taxon>Anthemideae</taxon>
        <taxon>Artemisiinae</taxon>
        <taxon>Artemisia</taxon>
    </lineage>
</organism>
<dbReference type="STRING" id="35608.A0A2U1MXN0"/>
<sequence length="406" mass="46883">MMMRSDRKPPLALRSPIRLRSRRPAAQSTGVTNNLQTPSGSYTQSRLPKPSSEVEEPELRPEYQTISRELRDLTKMVQETLRGSATTSQSDAGNPLFERGRLYEEYSARRNERLKRKRGESGVEKQTPSKQYLGVRMESAKRTVEVKKYESARKMTTPLVEKREVATAQRVERREPVTTQRYSLRSSSKENKKPPLAMSFERSMDATVERKTTVRRTARKGFLGSYTTSRLPKPSSEVEEPELRPEYQTISRELRDLTKMVQDTLRGSATTSQSDAGNPLFERGRFYEEYSAIRNERLKRKRGESGVEKQTPSKQYLGVRMESAKRTVEVKKYESARKMTTPLVEKREVATAQRVERREPVTTQRYSLRSSSKENKKPPLAMSFERSMDATVERKTTVRRTARKGY</sequence>
<dbReference type="PANTHER" id="PTHR37259:SF2">
    <property type="entry name" value="OS07G0474300 PROTEIN"/>
    <property type="match status" value="1"/>
</dbReference>
<feature type="region of interest" description="Disordered" evidence="1">
    <location>
        <begin position="163"/>
        <end position="248"/>
    </location>
</feature>
<feature type="region of interest" description="Disordered" evidence="1">
    <location>
        <begin position="347"/>
        <end position="406"/>
    </location>
</feature>
<accession>A0A2U1MXN0</accession>
<feature type="compositionally biased region" description="Basic and acidic residues" evidence="1">
    <location>
        <begin position="202"/>
        <end position="212"/>
    </location>
</feature>
<gene>
    <name evidence="2" type="ORF">CTI12_AA332000</name>
</gene>